<dbReference type="EMBL" id="VCKY01000069">
    <property type="protein sequence ID" value="TMR18638.1"/>
    <property type="molecule type" value="Genomic_DNA"/>
</dbReference>
<dbReference type="GO" id="GO:0016874">
    <property type="term" value="F:ligase activity"/>
    <property type="evidence" value="ECO:0007669"/>
    <property type="project" value="UniProtKB-KW"/>
</dbReference>
<gene>
    <name evidence="1" type="ORF">ETD86_21470</name>
</gene>
<evidence type="ECO:0000313" key="1">
    <source>
        <dbReference type="EMBL" id="TMR18638.1"/>
    </source>
</evidence>
<accession>A0A5S4FGS8</accession>
<dbReference type="AlphaFoldDB" id="A0A5S4FGS8"/>
<keyword evidence="1" id="KW-0436">Ligase</keyword>
<comment type="caution">
    <text evidence="1">The sequence shown here is derived from an EMBL/GenBank/DDBJ whole genome shotgun (WGS) entry which is preliminary data.</text>
</comment>
<dbReference type="InterPro" id="IPR009097">
    <property type="entry name" value="Cyclic_Pdiesterase"/>
</dbReference>
<name>A0A5S4FGS8_9ACTN</name>
<sequence length="176" mass="19237">MTFANQGVHVASMRFEEGETALIVGVPEAEPLVRRWRQREIGVPAHVTVLAPFLHVSRIDEGTHGELRALFARHSAFEVSFRRVGRFPEVVYLVPEPEAAFVNLTQAVVARWPETPPYRGTFAEIVPHLTVALGSGLDEAKIAGGLPLTATAAAVSLMVCDDGEHWSEVAEFRLAS</sequence>
<dbReference type="Gene3D" id="3.90.1140.10">
    <property type="entry name" value="Cyclic phosphodiesterase"/>
    <property type="match status" value="1"/>
</dbReference>
<dbReference type="Proteomes" id="UP000309128">
    <property type="component" value="Unassembled WGS sequence"/>
</dbReference>
<reference evidence="1 2" key="1">
    <citation type="submission" date="2019-05" db="EMBL/GenBank/DDBJ databases">
        <title>Draft genome sequence of Nonomuraea turkmeniaca DSM 43926.</title>
        <authorList>
            <person name="Saricaoglu S."/>
            <person name="Isik K."/>
        </authorList>
    </citation>
    <scope>NUCLEOTIDE SEQUENCE [LARGE SCALE GENOMIC DNA]</scope>
    <source>
        <strain evidence="1 2">DSM 43926</strain>
    </source>
</reference>
<proteinExistence type="predicted"/>
<keyword evidence="2" id="KW-1185">Reference proteome</keyword>
<organism evidence="1 2">
    <name type="scientific">Nonomuraea turkmeniaca</name>
    <dbReference type="NCBI Taxonomy" id="103838"/>
    <lineage>
        <taxon>Bacteria</taxon>
        <taxon>Bacillati</taxon>
        <taxon>Actinomycetota</taxon>
        <taxon>Actinomycetes</taxon>
        <taxon>Streptosporangiales</taxon>
        <taxon>Streptosporangiaceae</taxon>
        <taxon>Nonomuraea</taxon>
    </lineage>
</organism>
<dbReference type="OrthoDB" id="2082235at2"/>
<protein>
    <submittedName>
        <fullName evidence="1">2'-5' RNA ligase family protein</fullName>
    </submittedName>
</protein>
<dbReference type="SUPFAM" id="SSF55144">
    <property type="entry name" value="LigT-like"/>
    <property type="match status" value="1"/>
</dbReference>
<dbReference type="Pfam" id="PF13563">
    <property type="entry name" value="2_5_RNA_ligase2"/>
    <property type="match status" value="1"/>
</dbReference>
<evidence type="ECO:0000313" key="2">
    <source>
        <dbReference type="Proteomes" id="UP000309128"/>
    </source>
</evidence>